<dbReference type="EMBL" id="FQUO01000012">
    <property type="protein sequence ID" value="SHF80158.1"/>
    <property type="molecule type" value="Genomic_DNA"/>
</dbReference>
<feature type="signal peptide" evidence="1">
    <location>
        <begin position="1"/>
        <end position="20"/>
    </location>
</feature>
<accession>A0A1M5ELI9</accession>
<protein>
    <recommendedName>
        <fullName evidence="4">TonB-dependent receptor plug domain-containing protein</fullName>
    </recommendedName>
</protein>
<dbReference type="Proteomes" id="UP000184368">
    <property type="component" value="Unassembled WGS sequence"/>
</dbReference>
<dbReference type="AlphaFoldDB" id="A0A1M5ELI9"/>
<evidence type="ECO:0008006" key="4">
    <source>
        <dbReference type="Google" id="ProtNLM"/>
    </source>
</evidence>
<evidence type="ECO:0000256" key="1">
    <source>
        <dbReference type="SAM" id="SignalP"/>
    </source>
</evidence>
<dbReference type="SUPFAM" id="SSF56935">
    <property type="entry name" value="Porins"/>
    <property type="match status" value="1"/>
</dbReference>
<keyword evidence="1" id="KW-0732">Signal</keyword>
<dbReference type="RefSeq" id="WP_073044982.1">
    <property type="nucleotide sequence ID" value="NZ_FQUO01000012.1"/>
</dbReference>
<keyword evidence="3" id="KW-1185">Reference proteome</keyword>
<reference evidence="2 3" key="1">
    <citation type="submission" date="2016-11" db="EMBL/GenBank/DDBJ databases">
        <authorList>
            <person name="Jaros S."/>
            <person name="Januszkiewicz K."/>
            <person name="Wedrychowicz H."/>
        </authorList>
    </citation>
    <scope>NUCLEOTIDE SEQUENCE [LARGE SCALE GENOMIC DNA]</scope>
    <source>
        <strain evidence="2 3">DSM 26897</strain>
    </source>
</reference>
<feature type="chain" id="PRO_5012160537" description="TonB-dependent receptor plug domain-containing protein" evidence="1">
    <location>
        <begin position="21"/>
        <end position="387"/>
    </location>
</feature>
<name>A0A1M5ELI9_9BACT</name>
<dbReference type="OrthoDB" id="679547at2"/>
<proteinExistence type="predicted"/>
<sequence>MKNMLLFFFASLLLAPATKAQEAKGRLDIQLNKNIVQPGDSLFVAVNYEAGNNKNTKQSLATMELIVENEQGQRTRLRWPVIDGQASGALYLPDSLPRGKYTLFAGLQQRFFEVVGKVREGSKTGTIQAMLFTKDGAWDQQEVAVAQDGTFAIRNWLFEDNALMAFSATRNSKYPLDITISTQLDSSNTPLAVAGRVFYVGNPPAAVGTNLNQAVAAPEAAFADRGSVLPAVVVRAVAKTPAQQFDEEHVSSLFRSGDERLVSIMEDPAAFGFPNILTYLQGRVAGLQVTPNGPGGGSARWRGGPVVFFLDEMRVAASQVANIPMPDIAIVKAFPPPFFGATGGGGAIAVYTRRGGEASYLPAGRQVFKVRGYTPSATVLQLNRLAM</sequence>
<evidence type="ECO:0000313" key="3">
    <source>
        <dbReference type="Proteomes" id="UP000184368"/>
    </source>
</evidence>
<organism evidence="2 3">
    <name type="scientific">Cnuella takakiae</name>
    <dbReference type="NCBI Taxonomy" id="1302690"/>
    <lineage>
        <taxon>Bacteria</taxon>
        <taxon>Pseudomonadati</taxon>
        <taxon>Bacteroidota</taxon>
        <taxon>Chitinophagia</taxon>
        <taxon>Chitinophagales</taxon>
        <taxon>Chitinophagaceae</taxon>
        <taxon>Cnuella</taxon>
    </lineage>
</organism>
<evidence type="ECO:0000313" key="2">
    <source>
        <dbReference type="EMBL" id="SHF80158.1"/>
    </source>
</evidence>
<gene>
    <name evidence="2" type="ORF">SAMN05444008_11297</name>
</gene>
<dbReference type="STRING" id="1302690.BUE76_04385"/>